<dbReference type="EMBL" id="NBSK02000009">
    <property type="protein sequence ID" value="KAJ0185929.1"/>
    <property type="molecule type" value="Genomic_DNA"/>
</dbReference>
<name>A0A9R1WRH5_LACSA</name>
<sequence length="119" mass="14219">MFASLYFIVFTNQRHINTYEFTSFIADTRFQNNLYSQVTNRQVRRPVYYVSEVITYLKKTWLTQYKEKFVSVWTDVFLHFGNYTTNRVESQHAKVKLYLDSSQSDLATILPRIHDAVQS</sequence>
<reference evidence="1 2" key="1">
    <citation type="journal article" date="2017" name="Nat. Commun.">
        <title>Genome assembly with in vitro proximity ligation data and whole-genome triplication in lettuce.</title>
        <authorList>
            <person name="Reyes-Chin-Wo S."/>
            <person name="Wang Z."/>
            <person name="Yang X."/>
            <person name="Kozik A."/>
            <person name="Arikit S."/>
            <person name="Song C."/>
            <person name="Xia L."/>
            <person name="Froenicke L."/>
            <person name="Lavelle D.O."/>
            <person name="Truco M.J."/>
            <person name="Xia R."/>
            <person name="Zhu S."/>
            <person name="Xu C."/>
            <person name="Xu H."/>
            <person name="Xu X."/>
            <person name="Cox K."/>
            <person name="Korf I."/>
            <person name="Meyers B.C."/>
            <person name="Michelmore R.W."/>
        </authorList>
    </citation>
    <scope>NUCLEOTIDE SEQUENCE [LARGE SCALE GENOMIC DNA]</scope>
    <source>
        <strain evidence="2">cv. Salinas</strain>
        <tissue evidence="1">Seedlings</tissue>
    </source>
</reference>
<dbReference type="InterPro" id="IPR052579">
    <property type="entry name" value="Zinc_finger_SWIM"/>
</dbReference>
<organism evidence="1 2">
    <name type="scientific">Lactuca sativa</name>
    <name type="common">Garden lettuce</name>
    <dbReference type="NCBI Taxonomy" id="4236"/>
    <lineage>
        <taxon>Eukaryota</taxon>
        <taxon>Viridiplantae</taxon>
        <taxon>Streptophyta</taxon>
        <taxon>Embryophyta</taxon>
        <taxon>Tracheophyta</taxon>
        <taxon>Spermatophyta</taxon>
        <taxon>Magnoliopsida</taxon>
        <taxon>eudicotyledons</taxon>
        <taxon>Gunneridae</taxon>
        <taxon>Pentapetalae</taxon>
        <taxon>asterids</taxon>
        <taxon>campanulids</taxon>
        <taxon>Asterales</taxon>
        <taxon>Asteraceae</taxon>
        <taxon>Cichorioideae</taxon>
        <taxon>Cichorieae</taxon>
        <taxon>Lactucinae</taxon>
        <taxon>Lactuca</taxon>
    </lineage>
</organism>
<proteinExistence type="predicted"/>
<evidence type="ECO:0000313" key="1">
    <source>
        <dbReference type="EMBL" id="KAJ0185929.1"/>
    </source>
</evidence>
<protein>
    <recommendedName>
        <fullName evidence="3">Protein FAR1-RELATED SEQUENCE</fullName>
    </recommendedName>
</protein>
<evidence type="ECO:0000313" key="2">
    <source>
        <dbReference type="Proteomes" id="UP000235145"/>
    </source>
</evidence>
<keyword evidence="2" id="KW-1185">Reference proteome</keyword>
<evidence type="ECO:0008006" key="3">
    <source>
        <dbReference type="Google" id="ProtNLM"/>
    </source>
</evidence>
<dbReference type="AlphaFoldDB" id="A0A9R1WRH5"/>
<gene>
    <name evidence="1" type="ORF">LSAT_V11C900499870</name>
</gene>
<accession>A0A9R1WRH5</accession>
<comment type="caution">
    <text evidence="1">The sequence shown here is derived from an EMBL/GenBank/DDBJ whole genome shotgun (WGS) entry which is preliminary data.</text>
</comment>
<dbReference type="PANTHER" id="PTHR31569:SF4">
    <property type="entry name" value="SWIM-TYPE DOMAIN-CONTAINING PROTEIN"/>
    <property type="match status" value="1"/>
</dbReference>
<dbReference type="PANTHER" id="PTHR31569">
    <property type="entry name" value="SWIM-TYPE DOMAIN-CONTAINING PROTEIN"/>
    <property type="match status" value="1"/>
</dbReference>
<dbReference type="Proteomes" id="UP000235145">
    <property type="component" value="Unassembled WGS sequence"/>
</dbReference>